<accession>A0A6J5FA87</accession>
<gene>
    <name evidence="1" type="ORF">LMG29542_08099</name>
</gene>
<evidence type="ECO:0000313" key="1">
    <source>
        <dbReference type="EMBL" id="CAB3774721.1"/>
    </source>
</evidence>
<name>A0A6J5FA87_9BURK</name>
<evidence type="ECO:0000313" key="2">
    <source>
        <dbReference type="Proteomes" id="UP000494363"/>
    </source>
</evidence>
<dbReference type="EMBL" id="CADIKH010000156">
    <property type="protein sequence ID" value="CAB3774721.1"/>
    <property type="molecule type" value="Genomic_DNA"/>
</dbReference>
<reference evidence="1 2" key="1">
    <citation type="submission" date="2020-04" db="EMBL/GenBank/DDBJ databases">
        <authorList>
            <person name="De Canck E."/>
        </authorList>
    </citation>
    <scope>NUCLEOTIDE SEQUENCE [LARGE SCALE GENOMIC DNA]</scope>
    <source>
        <strain evidence="1 2">LMG 29542</strain>
    </source>
</reference>
<proteinExistence type="predicted"/>
<keyword evidence="2" id="KW-1185">Reference proteome</keyword>
<organism evidence="1 2">
    <name type="scientific">Paraburkholderia humisilvae</name>
    <dbReference type="NCBI Taxonomy" id="627669"/>
    <lineage>
        <taxon>Bacteria</taxon>
        <taxon>Pseudomonadati</taxon>
        <taxon>Pseudomonadota</taxon>
        <taxon>Betaproteobacteria</taxon>
        <taxon>Burkholderiales</taxon>
        <taxon>Burkholderiaceae</taxon>
        <taxon>Paraburkholderia</taxon>
    </lineage>
</organism>
<dbReference type="Proteomes" id="UP000494363">
    <property type="component" value="Unassembled WGS sequence"/>
</dbReference>
<protein>
    <submittedName>
        <fullName evidence="1">Uncharacterized protein</fullName>
    </submittedName>
</protein>
<sequence length="94" mass="10511">MPPRPMVQIALFEDASAVPLPTLPQDVRHQLQQQVVQWMRAIAVAQVQNNLESQRRQYALVERAGQLGWERVEVIDDDLCHSGSGTCARASNSC</sequence>
<dbReference type="AlphaFoldDB" id="A0A6J5FA87"/>